<gene>
    <name evidence="2" type="ORF">BD410DRAFT_720260</name>
</gene>
<feature type="transmembrane region" description="Helical" evidence="1">
    <location>
        <begin position="204"/>
        <end position="223"/>
    </location>
</feature>
<dbReference type="OrthoDB" id="2733714at2759"/>
<evidence type="ECO:0000256" key="1">
    <source>
        <dbReference type="SAM" id="Phobius"/>
    </source>
</evidence>
<dbReference type="VEuPathDB" id="FungiDB:BD410DRAFT_720260"/>
<sequence length="437" mass="48577">MSVALALYYFSCRLEGVEASLLDNDRRTTSTAPCNDLKNCRTASDIIWSCLTTIFACTWVAIHPNIPSPYETGFEIGLRRLGIVVLALIAPELVIGWAIRQWLVSRRLALEHQSKGWTQTHGFFALMGGFMLYSGDTALHTLSPEELDELSTDGKIMFPKITKEDIEDKSKGDVISKGFVILQTSWFVIQCIARGVEHLAITELEIVTLAFAVLNLTTYALWWNKPLNVHRPFAVQLSDESLDQAVKGEQVPSMFNRAAQGIIEAKDRHFLDWMFLPLSPFLALIEGGKFKTGAKKVPSFYSGGSGNDIWTATMASAAIAVIFGALHCIAWSFQFPSRSQEMLWRSSSLAITCRPVVLFSVFIIADYLGHYSEDHHGGVGIVAGFLAMGLRYMIAFILPIIYIAARVILLVQAFLLLHVLPPGAFQTVQWTTFIPHV</sequence>
<organism evidence="2 3">
    <name type="scientific">Rickenella mellea</name>
    <dbReference type="NCBI Taxonomy" id="50990"/>
    <lineage>
        <taxon>Eukaryota</taxon>
        <taxon>Fungi</taxon>
        <taxon>Dikarya</taxon>
        <taxon>Basidiomycota</taxon>
        <taxon>Agaricomycotina</taxon>
        <taxon>Agaricomycetes</taxon>
        <taxon>Hymenochaetales</taxon>
        <taxon>Rickenellaceae</taxon>
        <taxon>Rickenella</taxon>
    </lineage>
</organism>
<feature type="transmembrane region" description="Helical" evidence="1">
    <location>
        <begin position="309"/>
        <end position="331"/>
    </location>
</feature>
<feature type="transmembrane region" description="Helical" evidence="1">
    <location>
        <begin position="377"/>
        <end position="394"/>
    </location>
</feature>
<evidence type="ECO:0000313" key="2">
    <source>
        <dbReference type="EMBL" id="TDL24095.1"/>
    </source>
</evidence>
<feature type="transmembrane region" description="Helical" evidence="1">
    <location>
        <begin position="343"/>
        <end position="365"/>
    </location>
</feature>
<keyword evidence="1" id="KW-1133">Transmembrane helix</keyword>
<proteinExistence type="predicted"/>
<name>A0A4Y7Q9F8_9AGAM</name>
<dbReference type="AlphaFoldDB" id="A0A4Y7Q9F8"/>
<dbReference type="PANTHER" id="PTHR35043">
    <property type="entry name" value="TRANSCRIPTION FACTOR DOMAIN-CONTAINING PROTEIN"/>
    <property type="match status" value="1"/>
</dbReference>
<evidence type="ECO:0000313" key="3">
    <source>
        <dbReference type="Proteomes" id="UP000294933"/>
    </source>
</evidence>
<feature type="transmembrane region" description="Helical" evidence="1">
    <location>
        <begin position="78"/>
        <end position="99"/>
    </location>
</feature>
<dbReference type="PANTHER" id="PTHR35043:SF7">
    <property type="entry name" value="TRANSCRIPTION FACTOR DOMAIN-CONTAINING PROTEIN"/>
    <property type="match status" value="1"/>
</dbReference>
<dbReference type="Proteomes" id="UP000294933">
    <property type="component" value="Unassembled WGS sequence"/>
</dbReference>
<feature type="transmembrane region" description="Helical" evidence="1">
    <location>
        <begin position="46"/>
        <end position="66"/>
    </location>
</feature>
<accession>A0A4Y7Q9F8</accession>
<feature type="transmembrane region" description="Helical" evidence="1">
    <location>
        <begin position="401"/>
        <end position="420"/>
    </location>
</feature>
<keyword evidence="3" id="KW-1185">Reference proteome</keyword>
<keyword evidence="1" id="KW-0812">Transmembrane</keyword>
<protein>
    <submittedName>
        <fullName evidence="2">Uncharacterized protein</fullName>
    </submittedName>
</protein>
<reference evidence="2 3" key="1">
    <citation type="submission" date="2018-06" db="EMBL/GenBank/DDBJ databases">
        <title>A transcriptomic atlas of mushroom development highlights an independent origin of complex multicellularity.</title>
        <authorList>
            <consortium name="DOE Joint Genome Institute"/>
            <person name="Krizsan K."/>
            <person name="Almasi E."/>
            <person name="Merenyi Z."/>
            <person name="Sahu N."/>
            <person name="Viragh M."/>
            <person name="Koszo T."/>
            <person name="Mondo S."/>
            <person name="Kiss B."/>
            <person name="Balint B."/>
            <person name="Kues U."/>
            <person name="Barry K."/>
            <person name="Hegedus J.C."/>
            <person name="Henrissat B."/>
            <person name="Johnson J."/>
            <person name="Lipzen A."/>
            <person name="Ohm R."/>
            <person name="Nagy I."/>
            <person name="Pangilinan J."/>
            <person name="Yan J."/>
            <person name="Xiong Y."/>
            <person name="Grigoriev I.V."/>
            <person name="Hibbett D.S."/>
            <person name="Nagy L.G."/>
        </authorList>
    </citation>
    <scope>NUCLEOTIDE SEQUENCE [LARGE SCALE GENOMIC DNA]</scope>
    <source>
        <strain evidence="2 3">SZMC22713</strain>
    </source>
</reference>
<keyword evidence="1" id="KW-0472">Membrane</keyword>
<dbReference type="EMBL" id="ML170168">
    <property type="protein sequence ID" value="TDL24095.1"/>
    <property type="molecule type" value="Genomic_DNA"/>
</dbReference>